<accession>A0A9D4JV14</accession>
<dbReference type="GO" id="GO:0000255">
    <property type="term" value="P:allantoin metabolic process"/>
    <property type="evidence" value="ECO:0007669"/>
    <property type="project" value="InterPro"/>
</dbReference>
<evidence type="ECO:0000256" key="9">
    <source>
        <dbReference type="ARBA" id="ARBA00030624"/>
    </source>
</evidence>
<evidence type="ECO:0000256" key="6">
    <source>
        <dbReference type="ARBA" id="ARBA00022631"/>
    </source>
</evidence>
<dbReference type="EMBL" id="JAIWYP010000005">
    <property type="protein sequence ID" value="KAH3821317.1"/>
    <property type="molecule type" value="Genomic_DNA"/>
</dbReference>
<dbReference type="InterPro" id="IPR036778">
    <property type="entry name" value="OHCU_decarboxylase_sf"/>
</dbReference>
<dbReference type="Proteomes" id="UP000828390">
    <property type="component" value="Unassembled WGS sequence"/>
</dbReference>
<dbReference type="InterPro" id="IPR018020">
    <property type="entry name" value="OHCU_decarboxylase"/>
</dbReference>
<comment type="pathway">
    <text evidence="3">Purine metabolism; urate degradation; (S)-allantoin from urate: step 3/3.</text>
</comment>
<protein>
    <recommendedName>
        <fullName evidence="5">2-oxo-4-hydroxy-4-carboxy-5-ureidoimidazoline decarboxylase</fullName>
        <ecNumber evidence="5">4.1.1.97</ecNumber>
    </recommendedName>
    <alternativeName>
        <fullName evidence="10">Parahox neighbor</fullName>
    </alternativeName>
    <alternativeName>
        <fullName evidence="9">Ureidoimidazoline (2-oxo-4-hydroxy-4-carboxy-5-) decarboxylase</fullName>
    </alternativeName>
</protein>
<dbReference type="GO" id="GO:0005777">
    <property type="term" value="C:peroxisome"/>
    <property type="evidence" value="ECO:0007669"/>
    <property type="project" value="TreeGrafter"/>
</dbReference>
<evidence type="ECO:0000256" key="2">
    <source>
        <dbReference type="ARBA" id="ARBA00002506"/>
    </source>
</evidence>
<dbReference type="EC" id="4.1.1.97" evidence="5"/>
<reference evidence="12" key="1">
    <citation type="journal article" date="2019" name="bioRxiv">
        <title>The Genome of the Zebra Mussel, Dreissena polymorpha: A Resource for Invasive Species Research.</title>
        <authorList>
            <person name="McCartney M.A."/>
            <person name="Auch B."/>
            <person name="Kono T."/>
            <person name="Mallez S."/>
            <person name="Zhang Y."/>
            <person name="Obille A."/>
            <person name="Becker A."/>
            <person name="Abrahante J.E."/>
            <person name="Garbe J."/>
            <person name="Badalamenti J.P."/>
            <person name="Herman A."/>
            <person name="Mangelson H."/>
            <person name="Liachko I."/>
            <person name="Sullivan S."/>
            <person name="Sone E.D."/>
            <person name="Koren S."/>
            <person name="Silverstein K.A.T."/>
            <person name="Beckman K.B."/>
            <person name="Gohl D.M."/>
        </authorList>
    </citation>
    <scope>NUCLEOTIDE SEQUENCE</scope>
    <source>
        <strain evidence="12">Duluth1</strain>
        <tissue evidence="12">Whole animal</tissue>
    </source>
</reference>
<feature type="domain" description="Oxo-4-hydroxy-4-carboxy-5-ureidoimidazoline decarboxylase" evidence="11">
    <location>
        <begin position="38"/>
        <end position="177"/>
    </location>
</feature>
<dbReference type="PANTHER" id="PTHR43466">
    <property type="entry name" value="2-OXO-4-HYDROXY-4-CARBOXY-5-UREIDOIMIDAZOLINE DECARBOXYLASE-RELATED"/>
    <property type="match status" value="1"/>
</dbReference>
<dbReference type="NCBIfam" id="TIGR03164">
    <property type="entry name" value="UHCUDC"/>
    <property type="match status" value="1"/>
</dbReference>
<proteinExistence type="inferred from homology"/>
<comment type="similarity">
    <text evidence="4">Belongs to the OHCU decarboxylase family.</text>
</comment>
<evidence type="ECO:0000256" key="8">
    <source>
        <dbReference type="ARBA" id="ARBA00023239"/>
    </source>
</evidence>
<dbReference type="AlphaFoldDB" id="A0A9D4JV14"/>
<dbReference type="GO" id="GO:0051997">
    <property type="term" value="F:2-oxo-4-hydroxy-4-carboxy-5-ureidoimidazoline decarboxylase activity"/>
    <property type="evidence" value="ECO:0007669"/>
    <property type="project" value="UniProtKB-EC"/>
</dbReference>
<comment type="caution">
    <text evidence="12">The sequence shown here is derived from an EMBL/GenBank/DDBJ whole genome shotgun (WGS) entry which is preliminary data.</text>
</comment>
<dbReference type="Pfam" id="PF09349">
    <property type="entry name" value="OHCU_decarbox"/>
    <property type="match status" value="1"/>
</dbReference>
<evidence type="ECO:0000313" key="13">
    <source>
        <dbReference type="Proteomes" id="UP000828390"/>
    </source>
</evidence>
<dbReference type="GO" id="GO:0006144">
    <property type="term" value="P:purine nucleobase metabolic process"/>
    <property type="evidence" value="ECO:0007669"/>
    <property type="project" value="UniProtKB-KW"/>
</dbReference>
<evidence type="ECO:0000256" key="7">
    <source>
        <dbReference type="ARBA" id="ARBA00022793"/>
    </source>
</evidence>
<evidence type="ECO:0000256" key="1">
    <source>
        <dbReference type="ARBA" id="ARBA00001163"/>
    </source>
</evidence>
<comment type="catalytic activity">
    <reaction evidence="1">
        <text>5-hydroxy-2-oxo-4-ureido-2,5-dihydro-1H-imidazole-5-carboxylate + H(+) = (S)-allantoin + CO2</text>
        <dbReference type="Rhea" id="RHEA:26301"/>
        <dbReference type="ChEBI" id="CHEBI:15378"/>
        <dbReference type="ChEBI" id="CHEBI:15678"/>
        <dbReference type="ChEBI" id="CHEBI:16526"/>
        <dbReference type="ChEBI" id="CHEBI:58639"/>
        <dbReference type="EC" id="4.1.1.97"/>
    </reaction>
</comment>
<evidence type="ECO:0000256" key="3">
    <source>
        <dbReference type="ARBA" id="ARBA00004754"/>
    </source>
</evidence>
<organism evidence="12 13">
    <name type="scientific">Dreissena polymorpha</name>
    <name type="common">Zebra mussel</name>
    <name type="synonym">Mytilus polymorpha</name>
    <dbReference type="NCBI Taxonomy" id="45954"/>
    <lineage>
        <taxon>Eukaryota</taxon>
        <taxon>Metazoa</taxon>
        <taxon>Spiralia</taxon>
        <taxon>Lophotrochozoa</taxon>
        <taxon>Mollusca</taxon>
        <taxon>Bivalvia</taxon>
        <taxon>Autobranchia</taxon>
        <taxon>Heteroconchia</taxon>
        <taxon>Euheterodonta</taxon>
        <taxon>Imparidentia</taxon>
        <taxon>Neoheterodontei</taxon>
        <taxon>Myida</taxon>
        <taxon>Dreissenoidea</taxon>
        <taxon>Dreissenidae</taxon>
        <taxon>Dreissena</taxon>
    </lineage>
</organism>
<sequence length="184" mass="20557">MRIRTVLSGYAYEVNTLEMPRNLACIFIAERVAPDQTAQGEFIEQFGVAVEHGRLVAAAAWSARPFLSASDLHFRFCEFLEQLPQAGKEAVLRIHPDLAGKLAKAGGLTKESLREQKAAGLDSLTADEQRTLSELNEMYKTKFGFPFVICARENKKDAIIQGLKQRMENDVITEARRCPINKDA</sequence>
<keyword evidence="7" id="KW-0210">Decarboxylase</keyword>
<dbReference type="GO" id="GO:0019628">
    <property type="term" value="P:urate catabolic process"/>
    <property type="evidence" value="ECO:0007669"/>
    <property type="project" value="TreeGrafter"/>
</dbReference>
<dbReference type="SUPFAM" id="SSF158694">
    <property type="entry name" value="UraD-Like"/>
    <property type="match status" value="1"/>
</dbReference>
<comment type="function">
    <text evidence="2">Catalyzes the stereoselective decarboxylation of 2-oxo-4-hydroxy-4-carboxy-5-ureidoimidazoline (OHCU) to (S)-allantoin.</text>
</comment>
<evidence type="ECO:0000259" key="11">
    <source>
        <dbReference type="Pfam" id="PF09349"/>
    </source>
</evidence>
<keyword evidence="6" id="KW-0659">Purine metabolism</keyword>
<dbReference type="Gene3D" id="1.10.3330.10">
    <property type="entry name" value="Oxo-4-hydroxy-4-carboxy-5-ureidoimidazoline decarboxylase"/>
    <property type="match status" value="1"/>
</dbReference>
<dbReference type="PANTHER" id="PTHR43466:SF1">
    <property type="entry name" value="2-OXO-4-HYDROXY-4-CARBOXY-5-UREIDOIMIDAZOLINE DECARBOXYLASE-RELATED"/>
    <property type="match status" value="1"/>
</dbReference>
<gene>
    <name evidence="12" type="ORF">DPMN_123080</name>
</gene>
<evidence type="ECO:0000313" key="12">
    <source>
        <dbReference type="EMBL" id="KAH3821317.1"/>
    </source>
</evidence>
<keyword evidence="13" id="KW-1185">Reference proteome</keyword>
<name>A0A9D4JV14_DREPO</name>
<evidence type="ECO:0000256" key="5">
    <source>
        <dbReference type="ARBA" id="ARBA00012257"/>
    </source>
</evidence>
<keyword evidence="8" id="KW-0456">Lyase</keyword>
<dbReference type="InterPro" id="IPR017580">
    <property type="entry name" value="OHCU_decarboxylase-1"/>
</dbReference>
<reference evidence="12" key="2">
    <citation type="submission" date="2020-11" db="EMBL/GenBank/DDBJ databases">
        <authorList>
            <person name="McCartney M.A."/>
            <person name="Auch B."/>
            <person name="Kono T."/>
            <person name="Mallez S."/>
            <person name="Becker A."/>
            <person name="Gohl D.M."/>
            <person name="Silverstein K.A.T."/>
            <person name="Koren S."/>
            <person name="Bechman K.B."/>
            <person name="Herman A."/>
            <person name="Abrahante J.E."/>
            <person name="Garbe J."/>
        </authorList>
    </citation>
    <scope>NUCLEOTIDE SEQUENCE</scope>
    <source>
        <strain evidence="12">Duluth1</strain>
        <tissue evidence="12">Whole animal</tissue>
    </source>
</reference>
<evidence type="ECO:0000256" key="10">
    <source>
        <dbReference type="ARBA" id="ARBA00032116"/>
    </source>
</evidence>
<evidence type="ECO:0000256" key="4">
    <source>
        <dbReference type="ARBA" id="ARBA00005793"/>
    </source>
</evidence>